<sequence length="363" mass="39683">MTSEFDIPRRRFITLTAQGLTGFAVSLLLGSCGESTSTTAANSSTVNSLASKDPKNLGIKAKVLRMGYQQAGELLRARQILEKRFDPLGIKVEWAQFAQGPQLMEAMNVGKIDLGLVGETPPIFAQVAGANIVYVVGTKRTPLTGQASIIAVPPESTIQKLEDIKGQEVYFQKGSASHYFIVRALQEVGLTIKDIKVKSAPTVETRGAFIEGKIPVWVSNDPHYAIAEDLGRIRVIKDSSNLDTPGAYYVANRPFAQENLGLLKIVIEELEALEKWADSNRAEVAQILVKEQKLKLSVAEKVVSRRPYAGRRGLTPELIKEQQKVADLFFTEGVIPKKINIQDALLPAEVYAAITPVALLKDT</sequence>
<dbReference type="PANTHER" id="PTHR30024">
    <property type="entry name" value="ALIPHATIC SULFONATES-BINDING PROTEIN-RELATED"/>
    <property type="match status" value="1"/>
</dbReference>
<gene>
    <name evidence="3" type="ORF">DCF19_20695</name>
</gene>
<dbReference type="Proteomes" id="UP000249467">
    <property type="component" value="Unassembled WGS sequence"/>
</dbReference>
<dbReference type="NCBIfam" id="TIGR01728">
    <property type="entry name" value="SsuA_fam"/>
    <property type="match status" value="1"/>
</dbReference>
<dbReference type="PANTHER" id="PTHR30024:SF42">
    <property type="entry name" value="ALIPHATIC SULFONATES-BINDING PROTEIN-RELATED"/>
    <property type="match status" value="1"/>
</dbReference>
<dbReference type="GO" id="GO:0016020">
    <property type="term" value="C:membrane"/>
    <property type="evidence" value="ECO:0007669"/>
    <property type="project" value="InterPro"/>
</dbReference>
<evidence type="ECO:0000313" key="4">
    <source>
        <dbReference type="Proteomes" id="UP000249467"/>
    </source>
</evidence>
<dbReference type="InterPro" id="IPR001638">
    <property type="entry name" value="Solute-binding_3/MltF_N"/>
</dbReference>
<name>A0A2W4VUV8_9CYAN</name>
<feature type="domain" description="Solute-binding protein family 3/N-terminal" evidence="2">
    <location>
        <begin position="63"/>
        <end position="280"/>
    </location>
</feature>
<dbReference type="Pfam" id="PF13379">
    <property type="entry name" value="NMT1_2"/>
    <property type="match status" value="1"/>
</dbReference>
<evidence type="ECO:0000256" key="1">
    <source>
        <dbReference type="ARBA" id="ARBA00010742"/>
    </source>
</evidence>
<reference evidence="3 4" key="2">
    <citation type="submission" date="2018-06" db="EMBL/GenBank/DDBJ databases">
        <title>Metagenomic assembly of (sub)arctic Cyanobacteria and their associated microbiome from non-axenic cultures.</title>
        <authorList>
            <person name="Baurain D."/>
        </authorList>
    </citation>
    <scope>NUCLEOTIDE SEQUENCE [LARGE SCALE GENOMIC DNA]</scope>
    <source>
        <strain evidence="3">ULC066bin1</strain>
    </source>
</reference>
<protein>
    <submittedName>
        <fullName evidence="3">Sulfonate ABC transporter substrate-binding protein</fullName>
    </submittedName>
</protein>
<comment type="similarity">
    <text evidence="1">Belongs to the bacterial solute-binding protein SsuA/TauA family.</text>
</comment>
<dbReference type="EMBL" id="QBML01000038">
    <property type="protein sequence ID" value="PZO36633.1"/>
    <property type="molecule type" value="Genomic_DNA"/>
</dbReference>
<reference evidence="3 4" key="1">
    <citation type="submission" date="2018-04" db="EMBL/GenBank/DDBJ databases">
        <authorList>
            <person name="Go L.Y."/>
            <person name="Mitchell J.A."/>
        </authorList>
    </citation>
    <scope>NUCLEOTIDE SEQUENCE [LARGE SCALE GENOMIC DNA]</scope>
    <source>
        <strain evidence="3">ULC066bin1</strain>
    </source>
</reference>
<proteinExistence type="inferred from homology"/>
<accession>A0A2W4VUV8</accession>
<dbReference type="Gene3D" id="3.40.190.10">
    <property type="entry name" value="Periplasmic binding protein-like II"/>
    <property type="match status" value="2"/>
</dbReference>
<dbReference type="InterPro" id="IPR010067">
    <property type="entry name" value="ABC_SsuA_sub-bd"/>
</dbReference>
<evidence type="ECO:0000313" key="3">
    <source>
        <dbReference type="EMBL" id="PZO36633.1"/>
    </source>
</evidence>
<dbReference type="AlphaFoldDB" id="A0A2W4VUV8"/>
<dbReference type="SMART" id="SM00062">
    <property type="entry name" value="PBPb"/>
    <property type="match status" value="1"/>
</dbReference>
<dbReference type="SUPFAM" id="SSF53850">
    <property type="entry name" value="Periplasmic binding protein-like II"/>
    <property type="match status" value="1"/>
</dbReference>
<comment type="caution">
    <text evidence="3">The sequence shown here is derived from an EMBL/GenBank/DDBJ whole genome shotgun (WGS) entry which is preliminary data.</text>
</comment>
<dbReference type="GO" id="GO:0042626">
    <property type="term" value="F:ATPase-coupled transmembrane transporter activity"/>
    <property type="evidence" value="ECO:0007669"/>
    <property type="project" value="InterPro"/>
</dbReference>
<organism evidence="3 4">
    <name type="scientific">Pseudanabaena frigida</name>
    <dbReference type="NCBI Taxonomy" id="945775"/>
    <lineage>
        <taxon>Bacteria</taxon>
        <taxon>Bacillati</taxon>
        <taxon>Cyanobacteriota</taxon>
        <taxon>Cyanophyceae</taxon>
        <taxon>Pseudanabaenales</taxon>
        <taxon>Pseudanabaenaceae</taxon>
        <taxon>Pseudanabaena</taxon>
    </lineage>
</organism>
<evidence type="ECO:0000259" key="2">
    <source>
        <dbReference type="SMART" id="SM00062"/>
    </source>
</evidence>